<keyword evidence="2" id="KW-0413">Isomerase</keyword>
<keyword evidence="3" id="KW-1185">Reference proteome</keyword>
<evidence type="ECO:0000256" key="1">
    <source>
        <dbReference type="ARBA" id="ARBA00007529"/>
    </source>
</evidence>
<protein>
    <submittedName>
        <fullName evidence="2">Proline racemase PrdF</fullName>
        <ecNumber evidence="2">5.1.1.4</ecNumber>
    </submittedName>
</protein>
<dbReference type="PANTHER" id="PTHR33442">
    <property type="entry name" value="TRANS-3-HYDROXY-L-PROLINE DEHYDRATASE"/>
    <property type="match status" value="1"/>
</dbReference>
<dbReference type="PANTHER" id="PTHR33442:SF5">
    <property type="entry name" value="BIFUNCTIONAL TRANS-3-HYDROXY-L-PROLINE DEHYDRATASE_2-EPIMERASE"/>
    <property type="match status" value="1"/>
</dbReference>
<dbReference type="Pfam" id="PF05544">
    <property type="entry name" value="Pro_racemase"/>
    <property type="match status" value="1"/>
</dbReference>
<dbReference type="SUPFAM" id="SSF54506">
    <property type="entry name" value="Diaminopimelate epimerase-like"/>
    <property type="match status" value="1"/>
</dbReference>
<evidence type="ECO:0000313" key="2">
    <source>
        <dbReference type="EMBL" id="EMS78272.1"/>
    </source>
</evidence>
<accession>S0G2A1</accession>
<dbReference type="EC" id="5.1.1.4" evidence="2"/>
<dbReference type="Proteomes" id="UP000014216">
    <property type="component" value="Unassembled WGS sequence"/>
</dbReference>
<dbReference type="GO" id="GO:0018112">
    <property type="term" value="F:proline racemase activity"/>
    <property type="evidence" value="ECO:0007669"/>
    <property type="project" value="UniProtKB-EC"/>
</dbReference>
<proteinExistence type="inferred from homology"/>
<dbReference type="EMBL" id="APJX01000009">
    <property type="protein sequence ID" value="EMS78272.1"/>
    <property type="molecule type" value="Genomic_DNA"/>
</dbReference>
<dbReference type="PIRSF" id="PIRSF029792">
    <property type="entry name" value="Pro_racemase"/>
    <property type="match status" value="1"/>
</dbReference>
<dbReference type="SFLD" id="SFLDS00028">
    <property type="entry name" value="Proline_Racemase"/>
    <property type="match status" value="1"/>
</dbReference>
<evidence type="ECO:0000313" key="3">
    <source>
        <dbReference type="Proteomes" id="UP000014216"/>
    </source>
</evidence>
<dbReference type="RefSeq" id="WP_006967703.1">
    <property type="nucleotide sequence ID" value="NZ_APJX01000009.1"/>
</dbReference>
<dbReference type="GO" id="GO:0047580">
    <property type="term" value="F:4-hydroxyproline epimerase activity"/>
    <property type="evidence" value="ECO:0007669"/>
    <property type="project" value="TreeGrafter"/>
</dbReference>
<dbReference type="PATRIC" id="fig|1286635.3.peg.3768"/>
<dbReference type="OrthoDB" id="181267at2"/>
<dbReference type="Gene3D" id="3.10.310.10">
    <property type="entry name" value="Diaminopimelate Epimerase, Chain A, domain 1"/>
    <property type="match status" value="2"/>
</dbReference>
<reference evidence="2 3" key="1">
    <citation type="journal article" date="2013" name="Genome Announc.">
        <title>Draft Genome Sequence of Desulfotignum phosphitoxidans DSM 13687 Strain FiPS-3.</title>
        <authorList>
            <person name="Poehlein A."/>
            <person name="Daniel R."/>
            <person name="Simeonova D.D."/>
        </authorList>
    </citation>
    <scope>NUCLEOTIDE SEQUENCE [LARGE SCALE GENOMIC DNA]</scope>
    <source>
        <strain evidence="2 3">DSM 13687</strain>
    </source>
</reference>
<dbReference type="AlphaFoldDB" id="S0G2A1"/>
<comment type="similarity">
    <text evidence="1">Belongs to the proline racemase family.</text>
</comment>
<gene>
    <name evidence="2" type="primary">prdF</name>
    <name evidence="2" type="ORF">Dpo_9c01040</name>
</gene>
<organism evidence="2 3">
    <name type="scientific">Desulfotignum phosphitoxidans DSM 13687</name>
    <dbReference type="NCBI Taxonomy" id="1286635"/>
    <lineage>
        <taxon>Bacteria</taxon>
        <taxon>Pseudomonadati</taxon>
        <taxon>Thermodesulfobacteriota</taxon>
        <taxon>Desulfobacteria</taxon>
        <taxon>Desulfobacterales</taxon>
        <taxon>Desulfobacteraceae</taxon>
        <taxon>Desulfotignum</taxon>
    </lineage>
</organism>
<dbReference type="InterPro" id="IPR008794">
    <property type="entry name" value="Pro_racemase_fam"/>
</dbReference>
<sequence>MIPFNDLSRLYDGDAPVITTIDSHTEGEVTRLIVDGIPPVPGRTMMEKLTHFKTGYDAVRSLLTKEPRGSRQVLAALVTKPVTPDAAFGLIYMDARRYPYLCGHATIGAVTTLFRTGTLTLAEGENRVGIDTPSGRMTSIAHVRDGCLTSVSIQMVPAFVFATDQQIRVDGFGTIPVDLVCAGGFFAMVDTRRIDLTPALENRQILVDLGMKIIDAANEQLTVTHPERPDVTTVDVTEFYDCVPSSGTARGRGMVVYGESHMDRSPCGTGTAAKLALLHHYKKIEPNEPYINASPLGTTFEARLVEKTKIGDFEASVTQISGKAWITGVHHFTLDQTDPFQQGYLV</sequence>
<comment type="caution">
    <text evidence="2">The sequence shown here is derived from an EMBL/GenBank/DDBJ whole genome shotgun (WGS) entry which is preliminary data.</text>
</comment>
<name>S0G2A1_9BACT</name>